<reference evidence="1" key="1">
    <citation type="journal article" date="2021" name="Proc. Natl. Acad. Sci. U.S.A.">
        <title>A Catalog of Tens of Thousands of Viruses from Human Metagenomes Reveals Hidden Associations with Chronic Diseases.</title>
        <authorList>
            <person name="Tisza M.J."/>
            <person name="Buck C.B."/>
        </authorList>
    </citation>
    <scope>NUCLEOTIDE SEQUENCE</scope>
    <source>
        <strain evidence="1">CtkvU4</strain>
    </source>
</reference>
<dbReference type="EMBL" id="BK015710">
    <property type="protein sequence ID" value="DAE21265.1"/>
    <property type="molecule type" value="Genomic_DNA"/>
</dbReference>
<protein>
    <submittedName>
        <fullName evidence="1">Transcriptional regulator PadR-like family</fullName>
    </submittedName>
</protein>
<proteinExistence type="predicted"/>
<name>A0A8S5QR13_9CAUD</name>
<organism evidence="1">
    <name type="scientific">Caudovirales sp. ctkvU4</name>
    <dbReference type="NCBI Taxonomy" id="2826783"/>
    <lineage>
        <taxon>Viruses</taxon>
        <taxon>Duplodnaviria</taxon>
        <taxon>Heunggongvirae</taxon>
        <taxon>Uroviricota</taxon>
        <taxon>Caudoviricetes</taxon>
    </lineage>
</organism>
<accession>A0A8S5QR13</accession>
<evidence type="ECO:0000313" key="1">
    <source>
        <dbReference type="EMBL" id="DAE21265.1"/>
    </source>
</evidence>
<sequence>MKLFDLLKTLPVVPTDKGPLILFNSIFDACRPYGLSKDTLEAELRSLEKQGSIKTKNCFDDGDPHDFIYGIYFVE</sequence>